<evidence type="ECO:0000256" key="1">
    <source>
        <dbReference type="SAM" id="MobiDB-lite"/>
    </source>
</evidence>
<feature type="compositionally biased region" description="Basic and acidic residues" evidence="1">
    <location>
        <begin position="90"/>
        <end position="103"/>
    </location>
</feature>
<reference evidence="3" key="1">
    <citation type="submission" date="2016-10" db="EMBL/GenBank/DDBJ databases">
        <authorList>
            <person name="Varghese N."/>
            <person name="Submissions S."/>
        </authorList>
    </citation>
    <scope>NUCLEOTIDE SEQUENCE [LARGE SCALE GENOMIC DNA]</scope>
    <source>
        <strain evidence="3">DSM 45789</strain>
    </source>
</reference>
<gene>
    <name evidence="2" type="ORF">SAMN05444972_105294</name>
</gene>
<dbReference type="RefSeq" id="WP_091836653.1">
    <property type="nucleotide sequence ID" value="NZ_FPAA01000005.1"/>
</dbReference>
<feature type="compositionally biased region" description="Basic residues" evidence="1">
    <location>
        <begin position="108"/>
        <end position="123"/>
    </location>
</feature>
<dbReference type="OrthoDB" id="2989675at2"/>
<dbReference type="AlphaFoldDB" id="A0A1I6RQK4"/>
<organism evidence="2 3">
    <name type="scientific">Marininema halotolerans</name>
    <dbReference type="NCBI Taxonomy" id="1155944"/>
    <lineage>
        <taxon>Bacteria</taxon>
        <taxon>Bacillati</taxon>
        <taxon>Bacillota</taxon>
        <taxon>Bacilli</taxon>
        <taxon>Bacillales</taxon>
        <taxon>Thermoactinomycetaceae</taxon>
        <taxon>Marininema</taxon>
    </lineage>
</organism>
<evidence type="ECO:0000313" key="2">
    <source>
        <dbReference type="EMBL" id="SFS66964.1"/>
    </source>
</evidence>
<keyword evidence="3" id="KW-1185">Reference proteome</keyword>
<dbReference type="EMBL" id="FPAA01000005">
    <property type="protein sequence ID" value="SFS66964.1"/>
    <property type="molecule type" value="Genomic_DNA"/>
</dbReference>
<protein>
    <submittedName>
        <fullName evidence="2">Uncharacterized protein</fullName>
    </submittedName>
</protein>
<feature type="region of interest" description="Disordered" evidence="1">
    <location>
        <begin position="87"/>
        <end position="123"/>
    </location>
</feature>
<sequence>MSGSELTKKHFADWINQTVGSNVANEKIMDQLLHDAKASYARQGLDGFFEYLRQLTQAPLSNTQLKQMMDTVMGAGNAPEAFRQLSGHTDMPEESVRLVEETQGKAVKANRRQRRKGTKGIRG</sequence>
<accession>A0A1I6RQK4</accession>
<dbReference type="Proteomes" id="UP000198660">
    <property type="component" value="Unassembled WGS sequence"/>
</dbReference>
<proteinExistence type="predicted"/>
<evidence type="ECO:0000313" key="3">
    <source>
        <dbReference type="Proteomes" id="UP000198660"/>
    </source>
</evidence>
<name>A0A1I6RQK4_9BACL</name>